<name>A0A2W1F4V8_9PLEO</name>
<feature type="compositionally biased region" description="Basic residues" evidence="2">
    <location>
        <begin position="50"/>
        <end position="63"/>
    </location>
</feature>
<gene>
    <name evidence="3" type="ORF">Ptr86124_002116</name>
</gene>
<evidence type="ECO:0000256" key="1">
    <source>
        <dbReference type="SAM" id="Coils"/>
    </source>
</evidence>
<evidence type="ECO:0000313" key="3">
    <source>
        <dbReference type="EMBL" id="KAI1518988.1"/>
    </source>
</evidence>
<keyword evidence="1" id="KW-0175">Coiled coil</keyword>
<feature type="compositionally biased region" description="Polar residues" evidence="2">
    <location>
        <begin position="140"/>
        <end position="151"/>
    </location>
</feature>
<organism evidence="3 4">
    <name type="scientific">Pyrenophora tritici-repentis</name>
    <dbReference type="NCBI Taxonomy" id="45151"/>
    <lineage>
        <taxon>Eukaryota</taxon>
        <taxon>Fungi</taxon>
        <taxon>Dikarya</taxon>
        <taxon>Ascomycota</taxon>
        <taxon>Pezizomycotina</taxon>
        <taxon>Dothideomycetes</taxon>
        <taxon>Pleosporomycetidae</taxon>
        <taxon>Pleosporales</taxon>
        <taxon>Pleosporineae</taxon>
        <taxon>Pleosporaceae</taxon>
        <taxon>Pyrenophora</taxon>
    </lineage>
</organism>
<proteinExistence type="predicted"/>
<dbReference type="EMBL" id="NRDI02000002">
    <property type="protein sequence ID" value="KAI1518988.1"/>
    <property type="molecule type" value="Genomic_DNA"/>
</dbReference>
<protein>
    <submittedName>
        <fullName evidence="3">Uncharacterized protein</fullName>
    </submittedName>
</protein>
<feature type="compositionally biased region" description="Basic and acidic residues" evidence="2">
    <location>
        <begin position="14"/>
        <end position="23"/>
    </location>
</feature>
<evidence type="ECO:0000313" key="4">
    <source>
        <dbReference type="Proteomes" id="UP000249757"/>
    </source>
</evidence>
<dbReference type="AlphaFoldDB" id="A0A2W1F4V8"/>
<dbReference type="Proteomes" id="UP000249757">
    <property type="component" value="Unassembled WGS sequence"/>
</dbReference>
<comment type="caution">
    <text evidence="3">The sequence shown here is derived from an EMBL/GenBank/DDBJ whole genome shotgun (WGS) entry which is preliminary data.</text>
</comment>
<evidence type="ECO:0000256" key="2">
    <source>
        <dbReference type="SAM" id="MobiDB-lite"/>
    </source>
</evidence>
<feature type="compositionally biased region" description="Polar residues" evidence="2">
    <location>
        <begin position="26"/>
        <end position="36"/>
    </location>
</feature>
<keyword evidence="4" id="KW-1185">Reference proteome</keyword>
<reference evidence="4" key="1">
    <citation type="journal article" date="2022" name="Microb. Genom.">
        <title>A global pangenome for the wheat fungal pathogen Pyrenophora tritici-repentis and prediction of effector protein structural homology.</title>
        <authorList>
            <person name="Moolhuijzen P.M."/>
            <person name="See P.T."/>
            <person name="Shi G."/>
            <person name="Powell H.R."/>
            <person name="Cockram J."/>
            <person name="Jorgensen L.N."/>
            <person name="Benslimane H."/>
            <person name="Strelkov S.E."/>
            <person name="Turner J."/>
            <person name="Liu Z."/>
            <person name="Moffat C.S."/>
        </authorList>
    </citation>
    <scope>NUCLEOTIDE SEQUENCE [LARGE SCALE GENOMIC DNA]</scope>
</reference>
<accession>A0A2W1F4V8</accession>
<sequence>MVDSEETPYNGHYDSTDVNDHGGQDVGSNNGQNPHNNEGRHQRYTQGSHRNNRGNNRGKHRGNKSIGPQPDTNASVQISHSSGMSHKSTTPETAPLQFPGSKGKENLPKVTPGPKADIAPFTPSMHGRGQGKNKGEATMDATTPTSGSSPTLMMPTPQLMFNMQPLNEAVSACATLSTVSFMPTTPKLIPDAKSKYTTKTTPVSMDDAAELIIDEKTLSTLSDLKGAHANGLRNTLTEAYSTLRNKQNHANTVRDTIEAQIIATEEKLRICEVNMLQLNDRFATRLERAQATAHENDKATMYLQATHSIRAAQEHSEAMKQFAKELGELQNKRNKVDAEIRRLNQELVDVLYGTIKHALDYAETITRD</sequence>
<feature type="coiled-coil region" evidence="1">
    <location>
        <begin position="312"/>
        <end position="346"/>
    </location>
</feature>
<feature type="compositionally biased region" description="Polar residues" evidence="2">
    <location>
        <begin position="70"/>
        <end position="92"/>
    </location>
</feature>
<feature type="region of interest" description="Disordered" evidence="2">
    <location>
        <begin position="1"/>
        <end position="151"/>
    </location>
</feature>